<dbReference type="EMBL" id="CM020619">
    <property type="protein sequence ID" value="KAK1865098.1"/>
    <property type="molecule type" value="Genomic_DNA"/>
</dbReference>
<dbReference type="Proteomes" id="UP000798662">
    <property type="component" value="Chromosome 2"/>
</dbReference>
<comment type="caution">
    <text evidence="1">The sequence shown here is derived from an EMBL/GenBank/DDBJ whole genome shotgun (WGS) entry which is preliminary data.</text>
</comment>
<organism evidence="1 2">
    <name type="scientific">Pyropia yezoensis</name>
    <name type="common">Susabi-nori</name>
    <name type="synonym">Porphyra yezoensis</name>
    <dbReference type="NCBI Taxonomy" id="2788"/>
    <lineage>
        <taxon>Eukaryota</taxon>
        <taxon>Rhodophyta</taxon>
        <taxon>Bangiophyceae</taxon>
        <taxon>Bangiales</taxon>
        <taxon>Bangiaceae</taxon>
        <taxon>Pyropia</taxon>
    </lineage>
</organism>
<gene>
    <name evidence="1" type="ORF">I4F81_007633</name>
</gene>
<name>A0ACC3C5M7_PYRYE</name>
<evidence type="ECO:0000313" key="2">
    <source>
        <dbReference type="Proteomes" id="UP000798662"/>
    </source>
</evidence>
<sequence length="331" mass="33492">MAGSRPPLFVRLYQTAGAWGLPSTWMGAAAPPAADTSVAVGVAGIVAALAARGVDVDAGLSPVMRAEAAAFAALAARDWAPARTAEYWVDRANYEDLLHTVLLPSSPHPWPLSRLAIAARRRAAVAAVAATLPPPLGAALSTEAGAAAGAPPRAALTARAAGAVAALAARLGGGGGGGTFYRSATSPLTSLDAVVYGELAAVLYAPLPANGLRAVIAAHPTLVAFCATVRGAHFGDPTEGGAGGDRVVHEANLADYTSASRLVYERSQRRVEELDGVGVGGGGATKAGAASTMSDEEREHARGNRWFVGFAVAAFGAYLLWGDEIEFVGFG</sequence>
<evidence type="ECO:0000313" key="1">
    <source>
        <dbReference type="EMBL" id="KAK1865098.1"/>
    </source>
</evidence>
<proteinExistence type="predicted"/>
<reference evidence="1" key="1">
    <citation type="submission" date="2019-11" db="EMBL/GenBank/DDBJ databases">
        <title>Nori genome reveals adaptations in red seaweeds to the harsh intertidal environment.</title>
        <authorList>
            <person name="Wang D."/>
            <person name="Mao Y."/>
        </authorList>
    </citation>
    <scope>NUCLEOTIDE SEQUENCE</scope>
    <source>
        <tissue evidence="1">Gametophyte</tissue>
    </source>
</reference>
<keyword evidence="2" id="KW-1185">Reference proteome</keyword>
<protein>
    <submittedName>
        <fullName evidence="1">Uncharacterized protein</fullName>
    </submittedName>
</protein>
<accession>A0ACC3C5M7</accession>